<dbReference type="Pfam" id="PF00018">
    <property type="entry name" value="SH3_1"/>
    <property type="match status" value="1"/>
</dbReference>
<evidence type="ECO:0000256" key="1">
    <source>
        <dbReference type="ARBA" id="ARBA00022443"/>
    </source>
</evidence>
<comment type="caution">
    <text evidence="4">The sequence shown here is derived from an EMBL/GenBank/DDBJ whole genome shotgun (WGS) entry which is preliminary data.</text>
</comment>
<sequence length="127" mass="14005">MRGFCLAKWINLLQKIRPRGQFFNPRKKKHGALAFGADCWVSFDGSIRSNGFVRSNGPIRSNGAPFSPAVVPTIFDEGRLSSGARKFGSALYDFTAGGDDELNLVAGEELEIEDEVDGWYFVSINAR</sequence>
<dbReference type="InterPro" id="IPR036028">
    <property type="entry name" value="SH3-like_dom_sf"/>
</dbReference>
<feature type="domain" description="SH3" evidence="3">
    <location>
        <begin position="83"/>
        <end position="127"/>
    </location>
</feature>
<protein>
    <recommendedName>
        <fullName evidence="3">SH3 domain-containing protein</fullName>
    </recommendedName>
</protein>
<dbReference type="PROSITE" id="PS50002">
    <property type="entry name" value="SH3"/>
    <property type="match status" value="1"/>
</dbReference>
<dbReference type="Proteomes" id="UP001632038">
    <property type="component" value="Unassembled WGS sequence"/>
</dbReference>
<keyword evidence="5" id="KW-1185">Reference proteome</keyword>
<evidence type="ECO:0000313" key="4">
    <source>
        <dbReference type="EMBL" id="KAL3622783.1"/>
    </source>
</evidence>
<evidence type="ECO:0000256" key="2">
    <source>
        <dbReference type="PROSITE-ProRule" id="PRU00192"/>
    </source>
</evidence>
<dbReference type="PANTHER" id="PTHR48151:SF3">
    <property type="entry name" value="SH3 DOMAIN-CONTAINING PROTEIN"/>
    <property type="match status" value="1"/>
</dbReference>
<dbReference type="Gene3D" id="2.30.30.40">
    <property type="entry name" value="SH3 Domains"/>
    <property type="match status" value="1"/>
</dbReference>
<dbReference type="PANTHER" id="PTHR48151">
    <property type="entry name" value="SH3 DOMAIN-CONTAINING PROTEIN"/>
    <property type="match status" value="1"/>
</dbReference>
<reference evidence="5" key="1">
    <citation type="journal article" date="2024" name="IScience">
        <title>Strigolactones Initiate the Formation of Haustorium-like Structures in Castilleja.</title>
        <authorList>
            <person name="Buerger M."/>
            <person name="Peterson D."/>
            <person name="Chory J."/>
        </authorList>
    </citation>
    <scope>NUCLEOTIDE SEQUENCE [LARGE SCALE GENOMIC DNA]</scope>
</reference>
<keyword evidence="1 2" id="KW-0728">SH3 domain</keyword>
<dbReference type="AlphaFoldDB" id="A0ABD3BZ43"/>
<proteinExistence type="predicted"/>
<name>A0ABD3BZ43_9LAMI</name>
<dbReference type="InterPro" id="IPR001452">
    <property type="entry name" value="SH3_domain"/>
</dbReference>
<dbReference type="SUPFAM" id="SSF50044">
    <property type="entry name" value="SH3-domain"/>
    <property type="match status" value="1"/>
</dbReference>
<dbReference type="EMBL" id="JAVIJP010000058">
    <property type="protein sequence ID" value="KAL3622783.1"/>
    <property type="molecule type" value="Genomic_DNA"/>
</dbReference>
<dbReference type="InterPro" id="IPR053296">
    <property type="entry name" value="TSET_member_tstB"/>
</dbReference>
<accession>A0ABD3BZ43</accession>
<evidence type="ECO:0000313" key="5">
    <source>
        <dbReference type="Proteomes" id="UP001632038"/>
    </source>
</evidence>
<organism evidence="4 5">
    <name type="scientific">Castilleja foliolosa</name>
    <dbReference type="NCBI Taxonomy" id="1961234"/>
    <lineage>
        <taxon>Eukaryota</taxon>
        <taxon>Viridiplantae</taxon>
        <taxon>Streptophyta</taxon>
        <taxon>Embryophyta</taxon>
        <taxon>Tracheophyta</taxon>
        <taxon>Spermatophyta</taxon>
        <taxon>Magnoliopsida</taxon>
        <taxon>eudicotyledons</taxon>
        <taxon>Gunneridae</taxon>
        <taxon>Pentapetalae</taxon>
        <taxon>asterids</taxon>
        <taxon>lamiids</taxon>
        <taxon>Lamiales</taxon>
        <taxon>Orobanchaceae</taxon>
        <taxon>Pedicularideae</taxon>
        <taxon>Castillejinae</taxon>
        <taxon>Castilleja</taxon>
    </lineage>
</organism>
<evidence type="ECO:0000259" key="3">
    <source>
        <dbReference type="PROSITE" id="PS50002"/>
    </source>
</evidence>
<gene>
    <name evidence="4" type="ORF">CASFOL_033391</name>
</gene>